<reference evidence="1 2" key="1">
    <citation type="submission" date="2017-07" db="EMBL/GenBank/DDBJ databases">
        <title>Amycolatopsis alba DSM 44262 Genome sequencing and assembly.</title>
        <authorList>
            <person name="Kaur N."/>
            <person name="Mayilraj S."/>
        </authorList>
    </citation>
    <scope>NUCLEOTIDE SEQUENCE [LARGE SCALE GENOMIC DNA]</scope>
    <source>
        <strain evidence="1 2">DSM 44262</strain>
    </source>
</reference>
<gene>
    <name evidence="1" type="ORF">CFP75_34370</name>
</gene>
<accession>A0A229RDJ7</accession>
<protein>
    <submittedName>
        <fullName evidence="1">Uncharacterized protein</fullName>
    </submittedName>
</protein>
<dbReference type="Proteomes" id="UP000215563">
    <property type="component" value="Unassembled WGS sequence"/>
</dbReference>
<evidence type="ECO:0000313" key="2">
    <source>
        <dbReference type="Proteomes" id="UP000215563"/>
    </source>
</evidence>
<proteinExistence type="predicted"/>
<keyword evidence="2" id="KW-1185">Reference proteome</keyword>
<comment type="caution">
    <text evidence="1">The sequence shown here is derived from an EMBL/GenBank/DDBJ whole genome shotgun (WGS) entry which is preliminary data.</text>
</comment>
<sequence>MYPIAPGWYPLAVSRTICLVVFTGEAACQRHDVALGENGRYPLGELGRWFLSGPTRTRERFHRQLDVLRDAKRHYPRPGEIVVTCDPDNLPVSGFPARIDTSPGARALVFRPEIAEAVAVWCATSHDLAPGDHPLVYFDGDTLVDVHQHRRIDDGYLPLRIAPDQDGN</sequence>
<dbReference type="AlphaFoldDB" id="A0A229RDJ7"/>
<name>A0A229RDJ7_AMYAL</name>
<organism evidence="1 2">
    <name type="scientific">Amycolatopsis alba DSM 44262</name>
    <dbReference type="NCBI Taxonomy" id="1125972"/>
    <lineage>
        <taxon>Bacteria</taxon>
        <taxon>Bacillati</taxon>
        <taxon>Actinomycetota</taxon>
        <taxon>Actinomycetes</taxon>
        <taxon>Pseudonocardiales</taxon>
        <taxon>Pseudonocardiaceae</taxon>
        <taxon>Amycolatopsis</taxon>
    </lineage>
</organism>
<dbReference type="EMBL" id="NMQU01000119">
    <property type="protein sequence ID" value="OXM44504.1"/>
    <property type="molecule type" value="Genomic_DNA"/>
</dbReference>
<evidence type="ECO:0000313" key="1">
    <source>
        <dbReference type="EMBL" id="OXM44504.1"/>
    </source>
</evidence>